<proteinExistence type="predicted"/>
<comment type="caution">
    <text evidence="1">The sequence shown here is derived from an EMBL/GenBank/DDBJ whole genome shotgun (WGS) entry which is preliminary data.</text>
</comment>
<organism evidence="1 2">
    <name type="scientific">Adonisia turfae CCMR0082</name>
    <dbReference type="NCBI Taxonomy" id="2304604"/>
    <lineage>
        <taxon>Bacteria</taxon>
        <taxon>Bacillati</taxon>
        <taxon>Cyanobacteriota</taxon>
        <taxon>Adonisia</taxon>
        <taxon>Adonisia turfae</taxon>
    </lineage>
</organism>
<reference evidence="1 2" key="1">
    <citation type="journal article" date="2020" name="Microb. Ecol.">
        <title>Ecogenomics of the Marine Benthic Filamentous Cyanobacterium Adonisia.</title>
        <authorList>
            <person name="Walter J.M."/>
            <person name="Coutinho F.H."/>
            <person name="Leomil L."/>
            <person name="Hargreaves P.I."/>
            <person name="Campeao M.E."/>
            <person name="Vieira V.V."/>
            <person name="Silva B.S."/>
            <person name="Fistarol G.O."/>
            <person name="Salomon P.S."/>
            <person name="Sawabe T."/>
            <person name="Mino S."/>
            <person name="Hosokawa M."/>
            <person name="Miyashita H."/>
            <person name="Maruyama F."/>
            <person name="van Verk M.C."/>
            <person name="Dutilh B.E."/>
            <person name="Thompson C.C."/>
            <person name="Thompson F.L."/>
        </authorList>
    </citation>
    <scope>NUCLEOTIDE SEQUENCE [LARGE SCALE GENOMIC DNA]</scope>
    <source>
        <strain evidence="1 2">CCMR0082</strain>
    </source>
</reference>
<protein>
    <submittedName>
        <fullName evidence="1">Uncharacterized protein</fullName>
    </submittedName>
</protein>
<dbReference type="EMBL" id="QZCE01000002">
    <property type="protein sequence ID" value="NEZ65156.1"/>
    <property type="molecule type" value="Genomic_DNA"/>
</dbReference>
<dbReference type="Proteomes" id="UP000473574">
    <property type="component" value="Unassembled WGS sequence"/>
</dbReference>
<sequence>MNADPAPTYNGEVIPSPVVRHTLEQQLALLNWHPVFTGRCPRCEMPLLQTKPPRVHWDCSCGWMDDSI</sequence>
<name>A0A6M0SA61_9CYAN</name>
<accession>A0A6M0SA61</accession>
<evidence type="ECO:0000313" key="2">
    <source>
        <dbReference type="Proteomes" id="UP000473574"/>
    </source>
</evidence>
<gene>
    <name evidence="1" type="ORF">D0962_20660</name>
</gene>
<dbReference type="AlphaFoldDB" id="A0A6M0SA61"/>
<evidence type="ECO:0000313" key="1">
    <source>
        <dbReference type="EMBL" id="NEZ65156.1"/>
    </source>
</evidence>